<reference evidence="1 2" key="1">
    <citation type="submission" date="2016-10" db="EMBL/GenBank/DDBJ databases">
        <authorList>
            <person name="Varghese N."/>
            <person name="Submissions S."/>
        </authorList>
    </citation>
    <scope>NUCLEOTIDE SEQUENCE [LARGE SCALE GENOMIC DNA]</scope>
    <source>
        <strain evidence="1 2">BS2773</strain>
    </source>
</reference>
<protein>
    <submittedName>
        <fullName evidence="1">Uncharacterized protein</fullName>
    </submittedName>
</protein>
<proteinExistence type="predicted"/>
<dbReference type="EMBL" id="FNTS01000002">
    <property type="protein sequence ID" value="SEE36722.1"/>
    <property type="molecule type" value="Genomic_DNA"/>
</dbReference>
<evidence type="ECO:0000313" key="1">
    <source>
        <dbReference type="EMBL" id="SEE36722.1"/>
    </source>
</evidence>
<name>A0A1H5I910_9PSED</name>
<evidence type="ECO:0000313" key="2">
    <source>
        <dbReference type="Proteomes" id="UP000182179"/>
    </source>
</evidence>
<sequence>MGKIIGNGYFSDGMKYGQKRNARVILDRHGKPKTAYTE</sequence>
<gene>
    <name evidence="1" type="ORF">SAMN04515675_5160</name>
</gene>
<organism evidence="1 2">
    <name type="scientific">Pseudomonas costantinii</name>
    <dbReference type="NCBI Taxonomy" id="168469"/>
    <lineage>
        <taxon>Bacteria</taxon>
        <taxon>Pseudomonadati</taxon>
        <taxon>Pseudomonadota</taxon>
        <taxon>Gammaproteobacteria</taxon>
        <taxon>Pseudomonadales</taxon>
        <taxon>Pseudomonadaceae</taxon>
        <taxon>Pseudomonas</taxon>
    </lineage>
</organism>
<accession>A0A1H5I910</accession>
<keyword evidence="2" id="KW-1185">Reference proteome</keyword>
<dbReference type="Proteomes" id="UP000182179">
    <property type="component" value="Unassembled WGS sequence"/>
</dbReference>
<comment type="caution">
    <text evidence="1">The sequence shown here is derived from an EMBL/GenBank/DDBJ whole genome shotgun (WGS) entry which is preliminary data.</text>
</comment>